<sequence length="353" mass="38730">MNRLIDKLAILLICLMSIVMSDSFTAPVIVALATLTVSAAVQLMTGTVIAAVLIASCSLLCGVFPLMLCSLPLLLYDALWEKKWWLTVPAVTVLTKLNMLSAEQLILTGAAFAVTVIIYKRVSNLEETVSVLTSLRDEVAGKNRQLAEQNLRLAAAQDNEIHLATMKERNRIAREIHDNVGHMLTRSLLQSGALIVINKDEQLKEPLESLKTTLDSAMTSIRESVHDLHDDSIDLKKVIEDSISTVDSRFKVTLDCDVSENIAGNIKLCIIGVVKEGLSNAVKHSKGDKINIIIREHPAFYQLMLEDNGCCTEIKESGIGLKNMSDRAAALKGRISFTPSQEGFKIFMSLPKS</sequence>
<evidence type="ECO:0000256" key="5">
    <source>
        <dbReference type="ARBA" id="ARBA00022741"/>
    </source>
</evidence>
<dbReference type="Gene3D" id="3.30.565.10">
    <property type="entry name" value="Histidine kinase-like ATPase, C-terminal domain"/>
    <property type="match status" value="1"/>
</dbReference>
<keyword evidence="10" id="KW-0472">Membrane</keyword>
<dbReference type="PANTHER" id="PTHR24421">
    <property type="entry name" value="NITRATE/NITRITE SENSOR PROTEIN NARX-RELATED"/>
    <property type="match status" value="1"/>
</dbReference>
<feature type="coiled-coil region" evidence="9">
    <location>
        <begin position="132"/>
        <end position="159"/>
    </location>
</feature>
<dbReference type="InterPro" id="IPR036890">
    <property type="entry name" value="HATPase_C_sf"/>
</dbReference>
<evidence type="ECO:0000313" key="13">
    <source>
        <dbReference type="Proteomes" id="UP000183190"/>
    </source>
</evidence>
<dbReference type="GO" id="GO:0000155">
    <property type="term" value="F:phosphorelay sensor kinase activity"/>
    <property type="evidence" value="ECO:0007669"/>
    <property type="project" value="InterPro"/>
</dbReference>
<keyword evidence="9" id="KW-0175">Coiled coil</keyword>
<evidence type="ECO:0000256" key="2">
    <source>
        <dbReference type="ARBA" id="ARBA00012438"/>
    </source>
</evidence>
<keyword evidence="6 12" id="KW-0418">Kinase</keyword>
<dbReference type="InterPro" id="IPR011712">
    <property type="entry name" value="Sig_transdc_His_kin_sub3_dim/P"/>
</dbReference>
<keyword evidence="7" id="KW-0067">ATP-binding</keyword>
<dbReference type="RefSeq" id="WP_074715295.1">
    <property type="nucleotide sequence ID" value="NZ_FNWV01000003.1"/>
</dbReference>
<proteinExistence type="predicted"/>
<dbReference type="AlphaFoldDB" id="A0A1H6IRD4"/>
<dbReference type="OrthoDB" id="9781904at2"/>
<keyword evidence="4" id="KW-0808">Transferase</keyword>
<keyword evidence="5" id="KW-0547">Nucleotide-binding</keyword>
<evidence type="ECO:0000256" key="6">
    <source>
        <dbReference type="ARBA" id="ARBA00022777"/>
    </source>
</evidence>
<protein>
    <recommendedName>
        <fullName evidence="2">histidine kinase</fullName>
        <ecNumber evidence="2">2.7.13.3</ecNumber>
    </recommendedName>
</protein>
<feature type="transmembrane region" description="Helical" evidence="10">
    <location>
        <begin position="48"/>
        <end position="76"/>
    </location>
</feature>
<dbReference type="PANTHER" id="PTHR24421:SF10">
    <property type="entry name" value="NITRATE_NITRITE SENSOR PROTEIN NARQ"/>
    <property type="match status" value="1"/>
</dbReference>
<dbReference type="Proteomes" id="UP000183190">
    <property type="component" value="Unassembled WGS sequence"/>
</dbReference>
<dbReference type="GO" id="GO:0016020">
    <property type="term" value="C:membrane"/>
    <property type="evidence" value="ECO:0007669"/>
    <property type="project" value="InterPro"/>
</dbReference>
<reference evidence="12 13" key="1">
    <citation type="submission" date="2016-10" db="EMBL/GenBank/DDBJ databases">
        <authorList>
            <person name="de Groot N.N."/>
        </authorList>
    </citation>
    <scope>NUCLEOTIDE SEQUENCE [LARGE SCALE GENOMIC DNA]</scope>
    <source>
        <strain evidence="12 13">YAD2003</strain>
    </source>
</reference>
<dbReference type="CDD" id="cd16917">
    <property type="entry name" value="HATPase_UhpB-NarQ-NarX-like"/>
    <property type="match status" value="1"/>
</dbReference>
<dbReference type="EC" id="2.7.13.3" evidence="2"/>
<feature type="transmembrane region" description="Helical" evidence="10">
    <location>
        <begin position="97"/>
        <end position="119"/>
    </location>
</feature>
<keyword evidence="8" id="KW-0902">Two-component regulatory system</keyword>
<dbReference type="Pfam" id="PF07730">
    <property type="entry name" value="HisKA_3"/>
    <property type="match status" value="1"/>
</dbReference>
<dbReference type="InterPro" id="IPR050482">
    <property type="entry name" value="Sensor_HK_TwoCompSys"/>
</dbReference>
<accession>A0A1H6IRD4</accession>
<dbReference type="GO" id="GO:0005524">
    <property type="term" value="F:ATP binding"/>
    <property type="evidence" value="ECO:0007669"/>
    <property type="project" value="UniProtKB-KW"/>
</dbReference>
<dbReference type="EMBL" id="FNWV01000003">
    <property type="protein sequence ID" value="SEH51738.1"/>
    <property type="molecule type" value="Genomic_DNA"/>
</dbReference>
<dbReference type="GO" id="GO:0046983">
    <property type="term" value="F:protein dimerization activity"/>
    <property type="evidence" value="ECO:0007669"/>
    <property type="project" value="InterPro"/>
</dbReference>
<evidence type="ECO:0000256" key="8">
    <source>
        <dbReference type="ARBA" id="ARBA00023012"/>
    </source>
</evidence>
<evidence type="ECO:0000313" key="12">
    <source>
        <dbReference type="EMBL" id="SEH51738.1"/>
    </source>
</evidence>
<evidence type="ECO:0000256" key="1">
    <source>
        <dbReference type="ARBA" id="ARBA00000085"/>
    </source>
</evidence>
<organism evidence="12 13">
    <name type="scientific">Ruminococcus flavefaciens</name>
    <dbReference type="NCBI Taxonomy" id="1265"/>
    <lineage>
        <taxon>Bacteria</taxon>
        <taxon>Bacillati</taxon>
        <taxon>Bacillota</taxon>
        <taxon>Clostridia</taxon>
        <taxon>Eubacteriales</taxon>
        <taxon>Oscillospiraceae</taxon>
        <taxon>Ruminococcus</taxon>
    </lineage>
</organism>
<evidence type="ECO:0000256" key="9">
    <source>
        <dbReference type="SAM" id="Coils"/>
    </source>
</evidence>
<comment type="catalytic activity">
    <reaction evidence="1">
        <text>ATP + protein L-histidine = ADP + protein N-phospho-L-histidine.</text>
        <dbReference type="EC" id="2.7.13.3"/>
    </reaction>
</comment>
<evidence type="ECO:0000259" key="11">
    <source>
        <dbReference type="Pfam" id="PF07730"/>
    </source>
</evidence>
<evidence type="ECO:0000256" key="10">
    <source>
        <dbReference type="SAM" id="Phobius"/>
    </source>
</evidence>
<keyword evidence="10" id="KW-1133">Transmembrane helix</keyword>
<evidence type="ECO:0000256" key="3">
    <source>
        <dbReference type="ARBA" id="ARBA00022553"/>
    </source>
</evidence>
<dbReference type="Gene3D" id="1.20.5.1930">
    <property type="match status" value="1"/>
</dbReference>
<keyword evidence="3" id="KW-0597">Phosphoprotein</keyword>
<evidence type="ECO:0000256" key="7">
    <source>
        <dbReference type="ARBA" id="ARBA00022840"/>
    </source>
</evidence>
<evidence type="ECO:0000256" key="4">
    <source>
        <dbReference type="ARBA" id="ARBA00022679"/>
    </source>
</evidence>
<name>A0A1H6IRD4_RUMFL</name>
<gene>
    <name evidence="12" type="ORF">SAMN02910265_01183</name>
</gene>
<dbReference type="SUPFAM" id="SSF55874">
    <property type="entry name" value="ATPase domain of HSP90 chaperone/DNA topoisomerase II/histidine kinase"/>
    <property type="match status" value="1"/>
</dbReference>
<keyword evidence="10" id="KW-0812">Transmembrane</keyword>
<feature type="domain" description="Signal transduction histidine kinase subgroup 3 dimerisation and phosphoacceptor" evidence="11">
    <location>
        <begin position="168"/>
        <end position="231"/>
    </location>
</feature>